<dbReference type="PANTHER" id="PTHR30518">
    <property type="entry name" value="ENDOLYTIC MUREIN TRANSGLYCOSYLASE"/>
    <property type="match status" value="1"/>
</dbReference>
<sequence>MWRNIASNFLTLSIVLLIALAGGIAWGKREYSGPGASALAQCVQVAQGASLNAVSNQLAEQGAISSAYIFRAGVDYQGLAGQLKYGSYLVQPDASMEDIAGVITEGGPSTCGTEVIFRIGVRANSVVLRDIDPETGTYEERVKYDPAAEPEPETIASAIQQPDARLRIAMAEGVTSWQVVNGLQAAAFMGGEVASVPAEGSLAPDTYEVSAGDDRAALLAEMGRRQEVILNQEWEARPFGLPYASIEEALIMASIVEKETGVPDEREMVASVFVNRLESGMRLQTDPTVIYGVTGGEGILDRGLRRSELDTPTPYNTYQIDGLPPTPIANPGRAAIRAALNPVETDFVFFVADGSGGHAFARTLEEHNANVARWREIEAQRGENTESPVQTDG</sequence>
<name>A0A2K9EGT2_9RHOB</name>
<keyword evidence="1 7" id="KW-1003">Cell membrane</keyword>
<comment type="similarity">
    <text evidence="7">Belongs to the transglycosylase MltG family.</text>
</comment>
<evidence type="ECO:0000256" key="6">
    <source>
        <dbReference type="ARBA" id="ARBA00023316"/>
    </source>
</evidence>
<dbReference type="Gene3D" id="3.30.1490.480">
    <property type="entry name" value="Endolytic murein transglycosylase"/>
    <property type="match status" value="1"/>
</dbReference>
<evidence type="ECO:0000256" key="5">
    <source>
        <dbReference type="ARBA" id="ARBA00023239"/>
    </source>
</evidence>
<dbReference type="Pfam" id="PF02618">
    <property type="entry name" value="YceG"/>
    <property type="match status" value="2"/>
</dbReference>
<evidence type="ECO:0000256" key="1">
    <source>
        <dbReference type="ARBA" id="ARBA00022475"/>
    </source>
</evidence>
<dbReference type="Proteomes" id="UP000233742">
    <property type="component" value="Chromosome"/>
</dbReference>
<comment type="function">
    <text evidence="7">Functions as a peptidoglycan terminase that cleaves nascent peptidoglycan strands endolytically to terminate their elongation.</text>
</comment>
<dbReference type="OrthoDB" id="9814591at2"/>
<accession>A0A2K9EGT2</accession>
<keyword evidence="3 7" id="KW-1133">Transmembrane helix</keyword>
<evidence type="ECO:0000256" key="2">
    <source>
        <dbReference type="ARBA" id="ARBA00022692"/>
    </source>
</evidence>
<protein>
    <recommendedName>
        <fullName evidence="7">Endolytic murein transglycosylase</fullName>
        <ecNumber evidence="7">4.2.2.29</ecNumber>
    </recommendedName>
    <alternativeName>
        <fullName evidence="7">Peptidoglycan lytic transglycosylase</fullName>
    </alternativeName>
    <alternativeName>
        <fullName evidence="7">Peptidoglycan polymerization terminase</fullName>
    </alternativeName>
</protein>
<keyword evidence="5 7" id="KW-0456">Lyase</keyword>
<evidence type="ECO:0000256" key="7">
    <source>
        <dbReference type="HAMAP-Rule" id="MF_02065"/>
    </source>
</evidence>
<evidence type="ECO:0000313" key="9">
    <source>
        <dbReference type="Proteomes" id="UP000233742"/>
    </source>
</evidence>
<evidence type="ECO:0000256" key="4">
    <source>
        <dbReference type="ARBA" id="ARBA00023136"/>
    </source>
</evidence>
<keyword evidence="9" id="KW-1185">Reference proteome</keyword>
<dbReference type="GO" id="GO:0009252">
    <property type="term" value="P:peptidoglycan biosynthetic process"/>
    <property type="evidence" value="ECO:0007669"/>
    <property type="project" value="UniProtKB-UniRule"/>
</dbReference>
<reference evidence="8 9" key="1">
    <citation type="submission" date="2017-12" db="EMBL/GenBank/DDBJ databases">
        <authorList>
            <person name="Hurst M.R.H."/>
        </authorList>
    </citation>
    <scope>NUCLEOTIDE SEQUENCE [LARGE SCALE GENOMIC DNA]</scope>
    <source>
        <strain evidence="8 9">BM15</strain>
    </source>
</reference>
<keyword evidence="6 7" id="KW-0961">Cell wall biogenesis/degradation</keyword>
<dbReference type="AlphaFoldDB" id="A0A2K9EGT2"/>
<keyword evidence="2 7" id="KW-0812">Transmembrane</keyword>
<organism evidence="8 9">
    <name type="scientific">Paracoccus tegillarcae</name>
    <dbReference type="NCBI Taxonomy" id="1529068"/>
    <lineage>
        <taxon>Bacteria</taxon>
        <taxon>Pseudomonadati</taxon>
        <taxon>Pseudomonadota</taxon>
        <taxon>Alphaproteobacteria</taxon>
        <taxon>Rhodobacterales</taxon>
        <taxon>Paracoccaceae</taxon>
        <taxon>Paracoccus</taxon>
    </lineage>
</organism>
<dbReference type="InterPro" id="IPR003770">
    <property type="entry name" value="MLTG-like"/>
</dbReference>
<dbReference type="CDD" id="cd08010">
    <property type="entry name" value="MltG_like"/>
    <property type="match status" value="1"/>
</dbReference>
<keyword evidence="4 7" id="KW-0472">Membrane</keyword>
<dbReference type="NCBIfam" id="TIGR00247">
    <property type="entry name" value="endolytic transglycosylase MltG"/>
    <property type="match status" value="1"/>
</dbReference>
<keyword evidence="7" id="KW-0997">Cell inner membrane</keyword>
<dbReference type="PANTHER" id="PTHR30518:SF2">
    <property type="entry name" value="ENDOLYTIC MUREIN TRANSGLYCOSYLASE"/>
    <property type="match status" value="1"/>
</dbReference>
<dbReference type="GO" id="GO:0005886">
    <property type="term" value="C:plasma membrane"/>
    <property type="evidence" value="ECO:0007669"/>
    <property type="project" value="UniProtKB-UniRule"/>
</dbReference>
<dbReference type="EMBL" id="CP025408">
    <property type="protein sequence ID" value="AUH34153.1"/>
    <property type="molecule type" value="Genomic_DNA"/>
</dbReference>
<gene>
    <name evidence="7" type="primary">mltG</name>
    <name evidence="8" type="ORF">CUV01_12785</name>
</gene>
<dbReference type="GO" id="GO:0008932">
    <property type="term" value="F:lytic endotransglycosylase activity"/>
    <property type="evidence" value="ECO:0007669"/>
    <property type="project" value="UniProtKB-UniRule"/>
</dbReference>
<dbReference type="RefSeq" id="WP_101460817.1">
    <property type="nucleotide sequence ID" value="NZ_CP025408.1"/>
</dbReference>
<feature type="site" description="Important for catalytic activity" evidence="7">
    <location>
        <position position="259"/>
    </location>
</feature>
<dbReference type="HAMAP" id="MF_02065">
    <property type="entry name" value="MltG"/>
    <property type="match status" value="1"/>
</dbReference>
<dbReference type="KEGG" id="paro:CUV01_12785"/>
<dbReference type="GO" id="GO:0071555">
    <property type="term" value="P:cell wall organization"/>
    <property type="evidence" value="ECO:0007669"/>
    <property type="project" value="UniProtKB-KW"/>
</dbReference>
<dbReference type="Gene3D" id="3.30.160.60">
    <property type="entry name" value="Classic Zinc Finger"/>
    <property type="match status" value="1"/>
</dbReference>
<evidence type="ECO:0000313" key="8">
    <source>
        <dbReference type="EMBL" id="AUH34153.1"/>
    </source>
</evidence>
<dbReference type="EC" id="4.2.2.29" evidence="7"/>
<evidence type="ECO:0000256" key="3">
    <source>
        <dbReference type="ARBA" id="ARBA00022989"/>
    </source>
</evidence>
<proteinExistence type="inferred from homology"/>
<comment type="catalytic activity">
    <reaction evidence="7">
        <text>a peptidoglycan chain = a peptidoglycan chain with N-acetyl-1,6-anhydromuramyl-[peptide] at the reducing end + a peptidoglycan chain with N-acetylglucosamine at the non-reducing end.</text>
        <dbReference type="EC" id="4.2.2.29"/>
    </reaction>
</comment>